<evidence type="ECO:0000313" key="2">
    <source>
        <dbReference type="EMBL" id="MFD1787562.1"/>
    </source>
</evidence>
<dbReference type="EMBL" id="JBHUFC010000003">
    <property type="protein sequence ID" value="MFD1787562.1"/>
    <property type="molecule type" value="Genomic_DNA"/>
</dbReference>
<gene>
    <name evidence="2" type="ORF">ACFSC3_08255</name>
</gene>
<name>A0ABW4NBP0_9SPHN</name>
<feature type="compositionally biased region" description="Basic and acidic residues" evidence="1">
    <location>
        <begin position="82"/>
        <end position="94"/>
    </location>
</feature>
<keyword evidence="3" id="KW-1185">Reference proteome</keyword>
<proteinExistence type="predicted"/>
<evidence type="ECO:0000256" key="1">
    <source>
        <dbReference type="SAM" id="MobiDB-lite"/>
    </source>
</evidence>
<organism evidence="2 3">
    <name type="scientific">Sphingomonas floccifaciens</name>
    <dbReference type="NCBI Taxonomy" id="1844115"/>
    <lineage>
        <taxon>Bacteria</taxon>
        <taxon>Pseudomonadati</taxon>
        <taxon>Pseudomonadota</taxon>
        <taxon>Alphaproteobacteria</taxon>
        <taxon>Sphingomonadales</taxon>
        <taxon>Sphingomonadaceae</taxon>
        <taxon>Sphingomonas</taxon>
    </lineage>
</organism>
<sequence>MVVYSFKCVTRNGPGRPFHLDALSGDDEARDRAIQLLAMWDAVAVEVGQNGRTFVVQRPDISSCSRPPVTDEAMLAPGHDSSGVEKEKQSGARP</sequence>
<reference evidence="3" key="1">
    <citation type="journal article" date="2019" name="Int. J. Syst. Evol. Microbiol.">
        <title>The Global Catalogue of Microorganisms (GCM) 10K type strain sequencing project: providing services to taxonomists for standard genome sequencing and annotation.</title>
        <authorList>
            <consortium name="The Broad Institute Genomics Platform"/>
            <consortium name="The Broad Institute Genome Sequencing Center for Infectious Disease"/>
            <person name="Wu L."/>
            <person name="Ma J."/>
        </authorList>
    </citation>
    <scope>NUCLEOTIDE SEQUENCE [LARGE SCALE GENOMIC DNA]</scope>
    <source>
        <strain evidence="3">Q85</strain>
    </source>
</reference>
<accession>A0ABW4NBP0</accession>
<comment type="caution">
    <text evidence="2">The sequence shown here is derived from an EMBL/GenBank/DDBJ whole genome shotgun (WGS) entry which is preliminary data.</text>
</comment>
<dbReference type="RefSeq" id="WP_380939933.1">
    <property type="nucleotide sequence ID" value="NZ_JBHUFC010000003.1"/>
</dbReference>
<feature type="region of interest" description="Disordered" evidence="1">
    <location>
        <begin position="61"/>
        <end position="94"/>
    </location>
</feature>
<dbReference type="Proteomes" id="UP001597283">
    <property type="component" value="Unassembled WGS sequence"/>
</dbReference>
<evidence type="ECO:0000313" key="3">
    <source>
        <dbReference type="Proteomes" id="UP001597283"/>
    </source>
</evidence>
<protein>
    <submittedName>
        <fullName evidence="2">Uncharacterized protein</fullName>
    </submittedName>
</protein>